<dbReference type="AlphaFoldDB" id="A0A6C0JRK9"/>
<organism evidence="1">
    <name type="scientific">viral metagenome</name>
    <dbReference type="NCBI Taxonomy" id="1070528"/>
    <lineage>
        <taxon>unclassified sequences</taxon>
        <taxon>metagenomes</taxon>
        <taxon>organismal metagenomes</taxon>
    </lineage>
</organism>
<evidence type="ECO:0000313" key="1">
    <source>
        <dbReference type="EMBL" id="QHU06334.1"/>
    </source>
</evidence>
<reference evidence="1" key="1">
    <citation type="journal article" date="2020" name="Nature">
        <title>Giant virus diversity and host interactions through global metagenomics.</title>
        <authorList>
            <person name="Schulz F."/>
            <person name="Roux S."/>
            <person name="Paez-Espino D."/>
            <person name="Jungbluth S."/>
            <person name="Walsh D.A."/>
            <person name="Denef V.J."/>
            <person name="McMahon K.D."/>
            <person name="Konstantinidis K.T."/>
            <person name="Eloe-Fadrosh E.A."/>
            <person name="Kyrpides N.C."/>
            <person name="Woyke T."/>
        </authorList>
    </citation>
    <scope>NUCLEOTIDE SEQUENCE</scope>
    <source>
        <strain evidence="1">GVMAG-M-3300027747-57</strain>
    </source>
</reference>
<name>A0A6C0JRK9_9ZZZZ</name>
<accession>A0A6C0JRK9</accession>
<sequence>MTIIKTKLILYNKMQNDEVQYVFFDDLDEKKEDKREPTQDLFSFLYNMFFSTGIDTNKQKAT</sequence>
<protein>
    <submittedName>
        <fullName evidence="1">Uncharacterized protein</fullName>
    </submittedName>
</protein>
<dbReference type="EMBL" id="MN740432">
    <property type="protein sequence ID" value="QHU06334.1"/>
    <property type="molecule type" value="Genomic_DNA"/>
</dbReference>
<proteinExistence type="predicted"/>